<dbReference type="AlphaFoldDB" id="A0AAW2Z6L5"/>
<gene>
    <name evidence="2" type="ORF">AKO1_011746</name>
</gene>
<dbReference type="EMBL" id="JAOPGA020001138">
    <property type="protein sequence ID" value="KAL0485462.1"/>
    <property type="molecule type" value="Genomic_DNA"/>
</dbReference>
<keyword evidence="1" id="KW-0175">Coiled coil</keyword>
<evidence type="ECO:0000313" key="3">
    <source>
        <dbReference type="Proteomes" id="UP001431209"/>
    </source>
</evidence>
<organism evidence="2 3">
    <name type="scientific">Acrasis kona</name>
    <dbReference type="NCBI Taxonomy" id="1008807"/>
    <lineage>
        <taxon>Eukaryota</taxon>
        <taxon>Discoba</taxon>
        <taxon>Heterolobosea</taxon>
        <taxon>Tetramitia</taxon>
        <taxon>Eutetramitia</taxon>
        <taxon>Acrasidae</taxon>
        <taxon>Acrasis</taxon>
    </lineage>
</organism>
<keyword evidence="3" id="KW-1185">Reference proteome</keyword>
<sequence length="219" mass="25834">MEALLPTGASIPVLAERDVITKDETRRIHSALTESHNEQLRSKADEQSKILQQERLLFNQRVEAELREMARESYTNSVRKKHAVQEQKQSLDKHLQSLDVKQIHEKKLLEDSILERKRLENEAEQSRRQDLLKRVDKIKSRSHELEEQVKNVKSIRKSEKDDVEKMTKDLMSRWENNMEVRRKLYFCDVTKKVLPSSEFNHLVPQVLKQNEGVSNCIIK</sequence>
<name>A0AAW2Z6L5_9EUKA</name>
<proteinExistence type="predicted"/>
<protein>
    <submittedName>
        <fullName evidence="2">Nuclear pore complex protein NUP62</fullName>
    </submittedName>
</protein>
<dbReference type="Proteomes" id="UP001431209">
    <property type="component" value="Unassembled WGS sequence"/>
</dbReference>
<evidence type="ECO:0000313" key="2">
    <source>
        <dbReference type="EMBL" id="KAL0485462.1"/>
    </source>
</evidence>
<feature type="coiled-coil region" evidence="1">
    <location>
        <begin position="109"/>
        <end position="155"/>
    </location>
</feature>
<evidence type="ECO:0000256" key="1">
    <source>
        <dbReference type="SAM" id="Coils"/>
    </source>
</evidence>
<comment type="caution">
    <text evidence="2">The sequence shown here is derived from an EMBL/GenBank/DDBJ whole genome shotgun (WGS) entry which is preliminary data.</text>
</comment>
<reference evidence="2 3" key="1">
    <citation type="submission" date="2024-03" db="EMBL/GenBank/DDBJ databases">
        <title>The Acrasis kona genome and developmental transcriptomes reveal deep origins of eukaryotic multicellular pathways.</title>
        <authorList>
            <person name="Sheikh S."/>
            <person name="Fu C.-J."/>
            <person name="Brown M.W."/>
            <person name="Baldauf S.L."/>
        </authorList>
    </citation>
    <scope>NUCLEOTIDE SEQUENCE [LARGE SCALE GENOMIC DNA]</scope>
    <source>
        <strain evidence="2 3">ATCC MYA-3509</strain>
    </source>
</reference>
<accession>A0AAW2Z6L5</accession>